<dbReference type="FunFam" id="2.40.30.10:FF:000008">
    <property type="entry name" value="Translation initiation factor IF-2"/>
    <property type="match status" value="1"/>
</dbReference>
<comment type="similarity">
    <text evidence="1">Belongs to the TRAFAC class translation factor GTPase superfamily. Classic translation factor GTPase family. IF-2 subfamily.</text>
</comment>
<dbReference type="Proteomes" id="UP000271125">
    <property type="component" value="Unassembled WGS sequence"/>
</dbReference>
<evidence type="ECO:0000256" key="5">
    <source>
        <dbReference type="ARBA" id="ARBA00022917"/>
    </source>
</evidence>
<evidence type="ECO:0000256" key="1">
    <source>
        <dbReference type="ARBA" id="ARBA00007733"/>
    </source>
</evidence>
<evidence type="ECO:0000256" key="3">
    <source>
        <dbReference type="ARBA" id="ARBA00022540"/>
    </source>
</evidence>
<dbReference type="InterPro" id="IPR036925">
    <property type="entry name" value="TIF_IF2_dom3_sf"/>
</dbReference>
<keyword evidence="4" id="KW-0547">Nucleotide-binding</keyword>
<dbReference type="EMBL" id="QNBD01000001">
    <property type="protein sequence ID" value="RKX72692.1"/>
    <property type="molecule type" value="Genomic_DNA"/>
</dbReference>
<protein>
    <recommendedName>
        <fullName evidence="2">Translation initiation factor IF-2</fullName>
    </recommendedName>
</protein>
<dbReference type="GO" id="GO:0005525">
    <property type="term" value="F:GTP binding"/>
    <property type="evidence" value="ECO:0007669"/>
    <property type="project" value="UniProtKB-KW"/>
</dbReference>
<reference evidence="8 9" key="1">
    <citation type="submission" date="2018-06" db="EMBL/GenBank/DDBJ databases">
        <title>Extensive metabolic versatility and redundancy in microbially diverse, dynamic hydrothermal sediments.</title>
        <authorList>
            <person name="Dombrowski N."/>
            <person name="Teske A."/>
            <person name="Baker B.J."/>
        </authorList>
    </citation>
    <scope>NUCLEOTIDE SEQUENCE [LARGE SCALE GENOMIC DNA]</scope>
    <source>
        <strain evidence="8">B10_G13</strain>
    </source>
</reference>
<dbReference type="InterPro" id="IPR015760">
    <property type="entry name" value="TIF_IF2"/>
</dbReference>
<evidence type="ECO:0000256" key="2">
    <source>
        <dbReference type="ARBA" id="ARBA00020675"/>
    </source>
</evidence>
<dbReference type="AlphaFoldDB" id="A0A660SQE3"/>
<dbReference type="InterPro" id="IPR023115">
    <property type="entry name" value="TIF_IF2_dom3"/>
</dbReference>
<dbReference type="FunFam" id="3.40.50.10050:FF:000001">
    <property type="entry name" value="Translation initiation factor IF-2"/>
    <property type="match status" value="1"/>
</dbReference>
<dbReference type="GO" id="GO:0003743">
    <property type="term" value="F:translation initiation factor activity"/>
    <property type="evidence" value="ECO:0007669"/>
    <property type="project" value="UniProtKB-KW"/>
</dbReference>
<dbReference type="InterPro" id="IPR009000">
    <property type="entry name" value="Transl_B-barrel_sf"/>
</dbReference>
<dbReference type="Gene3D" id="2.40.30.10">
    <property type="entry name" value="Translation factors"/>
    <property type="match status" value="2"/>
</dbReference>
<keyword evidence="5" id="KW-0648">Protein biosynthesis</keyword>
<feature type="non-terminal residue" evidence="8">
    <location>
        <position position="1"/>
    </location>
</feature>
<proteinExistence type="inferred from homology"/>
<gene>
    <name evidence="8" type="ORF">DRP43_00005</name>
</gene>
<evidence type="ECO:0000313" key="8">
    <source>
        <dbReference type="EMBL" id="RKX72692.1"/>
    </source>
</evidence>
<dbReference type="SUPFAM" id="SSF50447">
    <property type="entry name" value="Translation proteins"/>
    <property type="match status" value="1"/>
</dbReference>
<keyword evidence="3 8" id="KW-0396">Initiation factor</keyword>
<comment type="caution">
    <text evidence="8">The sequence shown here is derived from an EMBL/GenBank/DDBJ whole genome shotgun (WGS) entry which is preliminary data.</text>
</comment>
<dbReference type="PANTHER" id="PTHR43381">
    <property type="entry name" value="TRANSLATION INITIATION FACTOR IF-2-RELATED"/>
    <property type="match status" value="1"/>
</dbReference>
<sequence length="265" mass="29662">TPSTPVEISGFDDLPDVADTFQVIENEKTARNIGKNRRMAMDGQKKKSYGIVSFEQLQKEIEKGKKKQLNLIIKGDVAGSVEALADVIERMSSDDIIIDIIHKGVGSIVEGDILLARASNAAIIGFKVKPDTKARFIASRDNVKIKLYNIIYNVIEDIENLIKGMYEPEYISVKVGEAVVRSVFKIPKTGFIAGVYIKDGYIERNAIAKLIRDGDVLYEGKIITVKHFQEDRKKVDKGLECGIKIDKVDDIKTDDIVEIYIQKEK</sequence>
<evidence type="ECO:0000256" key="4">
    <source>
        <dbReference type="ARBA" id="ARBA00022741"/>
    </source>
</evidence>
<name>A0A660SQE3_UNCT6</name>
<dbReference type="CDD" id="cd03692">
    <property type="entry name" value="mtIF2_IVc"/>
    <property type="match status" value="1"/>
</dbReference>
<dbReference type="SUPFAM" id="SSF52156">
    <property type="entry name" value="Initiation factor IF2/eIF5b, domain 3"/>
    <property type="match status" value="1"/>
</dbReference>
<feature type="domain" description="Translation initiation factor IF- 2" evidence="7">
    <location>
        <begin position="47"/>
        <end position="159"/>
    </location>
</feature>
<dbReference type="GO" id="GO:0005829">
    <property type="term" value="C:cytosol"/>
    <property type="evidence" value="ECO:0007669"/>
    <property type="project" value="TreeGrafter"/>
</dbReference>
<accession>A0A660SQE3</accession>
<dbReference type="Pfam" id="PF11987">
    <property type="entry name" value="IF-2"/>
    <property type="match status" value="1"/>
</dbReference>
<organism evidence="8 9">
    <name type="scientific">candidate division TA06 bacterium</name>
    <dbReference type="NCBI Taxonomy" id="2250710"/>
    <lineage>
        <taxon>Bacteria</taxon>
        <taxon>Bacteria division TA06</taxon>
    </lineage>
</organism>
<evidence type="ECO:0000313" key="9">
    <source>
        <dbReference type="Proteomes" id="UP000271125"/>
    </source>
</evidence>
<evidence type="ECO:0000259" key="7">
    <source>
        <dbReference type="Pfam" id="PF11987"/>
    </source>
</evidence>
<dbReference type="Gene3D" id="3.40.50.10050">
    <property type="entry name" value="Translation initiation factor IF- 2, domain 3"/>
    <property type="match status" value="1"/>
</dbReference>
<evidence type="ECO:0000256" key="6">
    <source>
        <dbReference type="ARBA" id="ARBA00023134"/>
    </source>
</evidence>
<dbReference type="PANTHER" id="PTHR43381:SF5">
    <property type="entry name" value="TR-TYPE G DOMAIN-CONTAINING PROTEIN"/>
    <property type="match status" value="1"/>
</dbReference>
<keyword evidence="6" id="KW-0342">GTP-binding</keyword>